<sequence>MQRTPFYRSQPQLIGKSQSIGLVQYFKECHLQTNQVDESDFEVFNILNGSENITSVFTYDGNESVIDFGTN</sequence>
<reference evidence="1 2" key="1">
    <citation type="submission" date="2016-05" db="EMBL/GenBank/DDBJ databases">
        <title>First whole genome sequencing of Entamoeba histolytica HM1:IMSS-clone-6.</title>
        <authorList>
            <person name="Mukherjee Avik.K."/>
            <person name="Izumyama S."/>
            <person name="Nakada-Tsukui K."/>
            <person name="Nozaki T."/>
        </authorList>
    </citation>
    <scope>NUCLEOTIDE SEQUENCE [LARGE SCALE GENOMIC DNA]</scope>
    <source>
        <strain evidence="1 2">HM1:IMSS clone 6</strain>
    </source>
</reference>
<protein>
    <submittedName>
        <fullName evidence="1">Uncharacterized protein</fullName>
    </submittedName>
</protein>
<dbReference type="Proteomes" id="UP000078387">
    <property type="component" value="Unassembled WGS sequence"/>
</dbReference>
<dbReference type="AlphaFoldDB" id="A0A175JDH7"/>
<dbReference type="EMBL" id="BDEQ01000001">
    <property type="protein sequence ID" value="GAT91548.1"/>
    <property type="molecule type" value="Genomic_DNA"/>
</dbReference>
<proteinExistence type="predicted"/>
<comment type="caution">
    <text evidence="1">The sequence shown here is derived from an EMBL/GenBank/DDBJ whole genome shotgun (WGS) entry which is preliminary data.</text>
</comment>
<evidence type="ECO:0000313" key="1">
    <source>
        <dbReference type="EMBL" id="GAT91548.1"/>
    </source>
</evidence>
<accession>A0A175JDH7</accession>
<name>A0A175JDH7_ENTHI</name>
<evidence type="ECO:0000313" key="2">
    <source>
        <dbReference type="Proteomes" id="UP000078387"/>
    </source>
</evidence>
<gene>
    <name evidence="1" type="ORF">CL6EHI_c00008</name>
</gene>
<organism evidence="1 2">
    <name type="scientific">Entamoeba histolytica</name>
    <dbReference type="NCBI Taxonomy" id="5759"/>
    <lineage>
        <taxon>Eukaryota</taxon>
        <taxon>Amoebozoa</taxon>
        <taxon>Evosea</taxon>
        <taxon>Archamoebae</taxon>
        <taxon>Mastigamoebida</taxon>
        <taxon>Entamoebidae</taxon>
        <taxon>Entamoeba</taxon>
    </lineage>
</organism>